<evidence type="ECO:0000313" key="1">
    <source>
        <dbReference type="EMBL" id="NDJ15793.1"/>
    </source>
</evidence>
<sequence length="262" mass="27858">MLKFAAYRALLSLLVGILGYQTLASRSLLAQSLTQAQITQQSCAPTNGLPLNKNHIELRGAALGFSLDSNTMGRAFQNFALDSVGKIENTTWFPSRVREIATSTSSTIHRGIVPDAVGAIEVIVVNSQGQITQRDYYGLSSFHEAKFTTGTIYLSSFAHQIIGYIDVAKNSSAGRAPIALGGLRPTPVVFFLTPSNATIAASVIITATNDRVAVYQRIACDAPSTPSTTDMIMGSAVLLNSQVYAGSFPPFVIPSGRVAGLR</sequence>
<name>A0A8J7Z3F2_9CYAN</name>
<dbReference type="Proteomes" id="UP000646053">
    <property type="component" value="Unassembled WGS sequence"/>
</dbReference>
<protein>
    <submittedName>
        <fullName evidence="1">Uncharacterized protein</fullName>
    </submittedName>
</protein>
<proteinExistence type="predicted"/>
<accession>A0A8J7Z3F2</accession>
<reference evidence="1" key="1">
    <citation type="submission" date="2019-12" db="EMBL/GenBank/DDBJ databases">
        <title>High-Quality draft genome sequences of three cyanobacteria isolated from the limestone walls of the Old Cathedral of Coimbra.</title>
        <authorList>
            <person name="Tiago I."/>
            <person name="Soares F."/>
            <person name="Portugal A."/>
        </authorList>
    </citation>
    <scope>NUCLEOTIDE SEQUENCE</scope>
    <source>
        <strain evidence="1">A</strain>
    </source>
</reference>
<dbReference type="RefSeq" id="WP_162421204.1">
    <property type="nucleotide sequence ID" value="NZ_WVIE01000001.1"/>
</dbReference>
<gene>
    <name evidence="1" type="ORF">GS601_00565</name>
</gene>
<dbReference type="AlphaFoldDB" id="A0A8J7Z3F2"/>
<organism evidence="1 2">
    <name type="scientific">Myxacorys almedinensis A</name>
    <dbReference type="NCBI Taxonomy" id="2690445"/>
    <lineage>
        <taxon>Bacteria</taxon>
        <taxon>Bacillati</taxon>
        <taxon>Cyanobacteriota</taxon>
        <taxon>Cyanophyceae</taxon>
        <taxon>Leptolyngbyales</taxon>
        <taxon>Leptolyngbyaceae</taxon>
        <taxon>Myxacorys</taxon>
        <taxon>Myxacorys almedinensis</taxon>
    </lineage>
</organism>
<dbReference type="EMBL" id="WVIE01000001">
    <property type="protein sequence ID" value="NDJ15793.1"/>
    <property type="molecule type" value="Genomic_DNA"/>
</dbReference>
<keyword evidence="2" id="KW-1185">Reference proteome</keyword>
<evidence type="ECO:0000313" key="2">
    <source>
        <dbReference type="Proteomes" id="UP000646053"/>
    </source>
</evidence>
<comment type="caution">
    <text evidence="1">The sequence shown here is derived from an EMBL/GenBank/DDBJ whole genome shotgun (WGS) entry which is preliminary data.</text>
</comment>